<accession>A0A0L8GII1</accession>
<protein>
    <submittedName>
        <fullName evidence="1">Uncharacterized protein</fullName>
    </submittedName>
</protein>
<sequence length="276" mass="32437">MANTCYYFEHSKVPQRLDQLEYIISKLKRKFEKIEERVLDIGEYMDLYIDKIRELNQLTSLLIILKGGNEESLQLMDYLLIFFTAISDQMKEKDETMNQEYSLFTLRNDAKTQKLMADVLDILGFTSECIHILKLSLRIVHEDEWRRRKKGLSSFDSVKNTQKVYNYLRSTHSDVERDIQFTLQKMIAIVYFEALFAHISDNSETLEVHSENSLSEIDLGSHDSDNSGEFELNSHFDHSLGNSLKQREDEVIFHDLLTDIKSSVKKMRAQKLFKLK</sequence>
<evidence type="ECO:0000313" key="1">
    <source>
        <dbReference type="EMBL" id="KOF76654.1"/>
    </source>
</evidence>
<dbReference type="EMBL" id="KQ421725">
    <property type="protein sequence ID" value="KOF76654.1"/>
    <property type="molecule type" value="Genomic_DNA"/>
</dbReference>
<proteinExistence type="predicted"/>
<gene>
    <name evidence="1" type="ORF">OCBIM_22033096mg</name>
</gene>
<reference evidence="1" key="1">
    <citation type="submission" date="2015-07" db="EMBL/GenBank/DDBJ databases">
        <title>MeaNS - Measles Nucleotide Surveillance Program.</title>
        <authorList>
            <person name="Tran T."/>
            <person name="Druce J."/>
        </authorList>
    </citation>
    <scope>NUCLEOTIDE SEQUENCE</scope>
    <source>
        <strain evidence="1">UCB-OBI-ISO-001</strain>
        <tissue evidence="1">Gonad</tissue>
    </source>
</reference>
<dbReference type="AlphaFoldDB" id="A0A0L8GII1"/>
<organism evidence="1">
    <name type="scientific">Octopus bimaculoides</name>
    <name type="common">California two-spotted octopus</name>
    <dbReference type="NCBI Taxonomy" id="37653"/>
    <lineage>
        <taxon>Eukaryota</taxon>
        <taxon>Metazoa</taxon>
        <taxon>Spiralia</taxon>
        <taxon>Lophotrochozoa</taxon>
        <taxon>Mollusca</taxon>
        <taxon>Cephalopoda</taxon>
        <taxon>Coleoidea</taxon>
        <taxon>Octopodiformes</taxon>
        <taxon>Octopoda</taxon>
        <taxon>Incirrata</taxon>
        <taxon>Octopodidae</taxon>
        <taxon>Octopus</taxon>
    </lineage>
</organism>
<name>A0A0L8GII1_OCTBM</name>